<organism evidence="7 8">
    <name type="scientific">Amaricoccus macauensis</name>
    <dbReference type="NCBI Taxonomy" id="57001"/>
    <lineage>
        <taxon>Bacteria</taxon>
        <taxon>Pseudomonadati</taxon>
        <taxon>Pseudomonadota</taxon>
        <taxon>Alphaproteobacteria</taxon>
        <taxon>Rhodobacterales</taxon>
        <taxon>Paracoccaceae</taxon>
        <taxon>Amaricoccus</taxon>
    </lineage>
</organism>
<keyword evidence="4 6" id="KW-1133">Transmembrane helix</keyword>
<gene>
    <name evidence="7" type="ORF">HNP73_001633</name>
</gene>
<keyword evidence="5 6" id="KW-0472">Membrane</keyword>
<dbReference type="AlphaFoldDB" id="A0A840SIJ7"/>
<keyword evidence="2" id="KW-1003">Cell membrane</keyword>
<reference evidence="7 8" key="1">
    <citation type="submission" date="2020-08" db="EMBL/GenBank/DDBJ databases">
        <title>Genomic Encyclopedia of Type Strains, Phase IV (KMG-IV): sequencing the most valuable type-strain genomes for metagenomic binning, comparative biology and taxonomic classification.</title>
        <authorList>
            <person name="Goeker M."/>
        </authorList>
    </citation>
    <scope>NUCLEOTIDE SEQUENCE [LARGE SCALE GENOMIC DNA]</scope>
    <source>
        <strain evidence="7 8">DSM 101730</strain>
    </source>
</reference>
<evidence type="ECO:0000256" key="4">
    <source>
        <dbReference type="ARBA" id="ARBA00022989"/>
    </source>
</evidence>
<sequence>MATATDPAPTRGEKRVLGPFLLIFAPLAAVLFVAIPFVLADMPYWLNVVTNACLLSFASLGVWLTFSIGRVNIAQGAFCLIGGYTVGGLTTFGGLSFWLALPFGGAAAALVGYIIGYPLLRLRGIYFAMVTLSLTEAVRLAFLYFGTMVGVTSITSIPSPPGITSPMAFYLFAAALLILGYAGIWRLQSSRTGGVFRSMRQNEELAASIGIDVARYRVFAFTICCFMGGIAGGIFAALQQNVYPQSYTVADSINFMLYCFLGGLEFVLGPIVGTFALVVSFELLRAIQEYQALLYGILMIVVMLFLPNGLLSFFPALKRLSGGRK</sequence>
<proteinExistence type="predicted"/>
<dbReference type="CDD" id="cd06581">
    <property type="entry name" value="TM_PBP1_LivM_like"/>
    <property type="match status" value="1"/>
</dbReference>
<feature type="transmembrane region" description="Helical" evidence="6">
    <location>
        <begin position="45"/>
        <end position="66"/>
    </location>
</feature>
<evidence type="ECO:0000256" key="2">
    <source>
        <dbReference type="ARBA" id="ARBA00022475"/>
    </source>
</evidence>
<evidence type="ECO:0000256" key="6">
    <source>
        <dbReference type="SAM" id="Phobius"/>
    </source>
</evidence>
<dbReference type="InterPro" id="IPR001851">
    <property type="entry name" value="ABC_transp_permease"/>
</dbReference>
<feature type="transmembrane region" description="Helical" evidence="6">
    <location>
        <begin position="167"/>
        <end position="187"/>
    </location>
</feature>
<feature type="transmembrane region" description="Helical" evidence="6">
    <location>
        <begin position="20"/>
        <end position="39"/>
    </location>
</feature>
<name>A0A840SIJ7_9RHOB</name>
<comment type="subcellular location">
    <subcellularLocation>
        <location evidence="1">Cell membrane</location>
        <topology evidence="1">Multi-pass membrane protein</topology>
    </subcellularLocation>
</comment>
<dbReference type="PANTHER" id="PTHR30482:SF20">
    <property type="entry name" value="HIGH-AFFINITY BRANCHED-CHAIN AMINO ACID TRANSPORT SYSTEM PERMEASE PROTEIN LIVM"/>
    <property type="match status" value="1"/>
</dbReference>
<dbReference type="GO" id="GO:0005886">
    <property type="term" value="C:plasma membrane"/>
    <property type="evidence" value="ECO:0007669"/>
    <property type="project" value="UniProtKB-SubCell"/>
</dbReference>
<dbReference type="EMBL" id="JACHFM010000002">
    <property type="protein sequence ID" value="MBB5221697.1"/>
    <property type="molecule type" value="Genomic_DNA"/>
</dbReference>
<keyword evidence="8" id="KW-1185">Reference proteome</keyword>
<feature type="transmembrane region" description="Helical" evidence="6">
    <location>
        <begin position="255"/>
        <end position="281"/>
    </location>
</feature>
<feature type="transmembrane region" description="Helical" evidence="6">
    <location>
        <begin position="73"/>
        <end position="92"/>
    </location>
</feature>
<accession>A0A840SIJ7</accession>
<comment type="caution">
    <text evidence="7">The sequence shown here is derived from an EMBL/GenBank/DDBJ whole genome shotgun (WGS) entry which is preliminary data.</text>
</comment>
<feature type="transmembrane region" description="Helical" evidence="6">
    <location>
        <begin position="218"/>
        <end position="243"/>
    </location>
</feature>
<evidence type="ECO:0000256" key="1">
    <source>
        <dbReference type="ARBA" id="ARBA00004651"/>
    </source>
</evidence>
<keyword evidence="3 6" id="KW-0812">Transmembrane</keyword>
<feature type="transmembrane region" description="Helical" evidence="6">
    <location>
        <begin position="98"/>
        <end position="120"/>
    </location>
</feature>
<protein>
    <submittedName>
        <fullName evidence="7">Branched-chain amino acid transport system permease protein</fullName>
    </submittedName>
</protein>
<dbReference type="Pfam" id="PF02653">
    <property type="entry name" value="BPD_transp_2"/>
    <property type="match status" value="1"/>
</dbReference>
<evidence type="ECO:0000313" key="8">
    <source>
        <dbReference type="Proteomes" id="UP000549457"/>
    </source>
</evidence>
<dbReference type="RefSeq" id="WP_184148167.1">
    <property type="nucleotide sequence ID" value="NZ_JACHFM010000002.1"/>
</dbReference>
<evidence type="ECO:0000256" key="3">
    <source>
        <dbReference type="ARBA" id="ARBA00022692"/>
    </source>
</evidence>
<dbReference type="GO" id="GO:0015658">
    <property type="term" value="F:branched-chain amino acid transmembrane transporter activity"/>
    <property type="evidence" value="ECO:0007669"/>
    <property type="project" value="InterPro"/>
</dbReference>
<dbReference type="InterPro" id="IPR043428">
    <property type="entry name" value="LivM-like"/>
</dbReference>
<dbReference type="Proteomes" id="UP000549457">
    <property type="component" value="Unassembled WGS sequence"/>
</dbReference>
<evidence type="ECO:0000313" key="7">
    <source>
        <dbReference type="EMBL" id="MBB5221697.1"/>
    </source>
</evidence>
<evidence type="ECO:0000256" key="5">
    <source>
        <dbReference type="ARBA" id="ARBA00023136"/>
    </source>
</evidence>
<dbReference type="PANTHER" id="PTHR30482">
    <property type="entry name" value="HIGH-AFFINITY BRANCHED-CHAIN AMINO ACID TRANSPORT SYSTEM PERMEASE"/>
    <property type="match status" value="1"/>
</dbReference>
<feature type="transmembrane region" description="Helical" evidence="6">
    <location>
        <begin position="293"/>
        <end position="317"/>
    </location>
</feature>